<proteinExistence type="predicted"/>
<accession>A0ABW4Y6Y2</accession>
<evidence type="ECO:0000313" key="2">
    <source>
        <dbReference type="EMBL" id="MFD2111936.1"/>
    </source>
</evidence>
<evidence type="ECO:0000259" key="1">
    <source>
        <dbReference type="PROSITE" id="PS50972"/>
    </source>
</evidence>
<keyword evidence="3" id="KW-1185">Reference proteome</keyword>
<dbReference type="EMBL" id="JBHUHX010000016">
    <property type="protein sequence ID" value="MFD2111936.1"/>
    <property type="molecule type" value="Genomic_DNA"/>
</dbReference>
<dbReference type="Pfam" id="PF20123">
    <property type="entry name" value="DUF6513"/>
    <property type="match status" value="1"/>
</dbReference>
<protein>
    <submittedName>
        <fullName evidence="2">DUF6513 domain-containing protein</fullName>
    </submittedName>
</protein>
<dbReference type="InterPro" id="IPR000489">
    <property type="entry name" value="Pterin-binding_dom"/>
</dbReference>
<comment type="caution">
    <text evidence="2">The sequence shown here is derived from an EMBL/GenBank/DDBJ whole genome shotgun (WGS) entry which is preliminary data.</text>
</comment>
<sequence length="464" mass="52004">MGEHILFLTGQLAEKPLTRILTEMDLPDRTWSIRQMGVKVAALMTAEMIQRRLTDTEHADWIMIPGRCRGDVEALSQHFGIPVKRGPEEMMDLPRYFGLEGKPADLGQYDVRIFGEIVDAPRLTVDAILDRAERFAADGADVIDLGCLPDTPFPHLEQTVQYLKEAGYRVSVDSMSPNDLLLAGKAGADYLLSLNEQTLWVAEEVDAVPILIPHPQDDLASLERAMAHMDRLGKPYIADPILDPIHFGFADSIVRYHSLRRAHPDAEILMGVGNLTELTEADTAGINALLMGLISELGITNILATQVSPHCRTAIREADRARRIMHWARRENSLPKQIDGGLTGLHERDPFPYGADEIRELAGAIRDPNFRIQVSEEGIHVYNRDGLHTHTDPFELYPHLGVEQDGGHAFYLGVELARAQIAHQLGKRYVQDRPLDWGCMVERAPEDMTRYAEPATTKRKARKE</sequence>
<dbReference type="InterPro" id="IPR011005">
    <property type="entry name" value="Dihydropteroate_synth-like_sf"/>
</dbReference>
<evidence type="ECO:0000313" key="3">
    <source>
        <dbReference type="Proteomes" id="UP001597337"/>
    </source>
</evidence>
<gene>
    <name evidence="2" type="ORF">ACFSJC_08800</name>
</gene>
<dbReference type="SUPFAM" id="SSF51717">
    <property type="entry name" value="Dihydropteroate synthetase-like"/>
    <property type="match status" value="1"/>
</dbReference>
<dbReference type="Gene3D" id="3.20.20.20">
    <property type="entry name" value="Dihydropteroate synthase-like"/>
    <property type="match status" value="1"/>
</dbReference>
<dbReference type="RefSeq" id="WP_386025780.1">
    <property type="nucleotide sequence ID" value="NZ_JBHUHX010000016.1"/>
</dbReference>
<organism evidence="2 3">
    <name type="scientific">Thiorhodococcus fuscus</name>
    <dbReference type="NCBI Taxonomy" id="527200"/>
    <lineage>
        <taxon>Bacteria</taxon>
        <taxon>Pseudomonadati</taxon>
        <taxon>Pseudomonadota</taxon>
        <taxon>Gammaproteobacteria</taxon>
        <taxon>Chromatiales</taxon>
        <taxon>Chromatiaceae</taxon>
        <taxon>Thiorhodococcus</taxon>
    </lineage>
</organism>
<reference evidence="3" key="1">
    <citation type="journal article" date="2019" name="Int. J. Syst. Evol. Microbiol.">
        <title>The Global Catalogue of Microorganisms (GCM) 10K type strain sequencing project: providing services to taxonomists for standard genome sequencing and annotation.</title>
        <authorList>
            <consortium name="The Broad Institute Genomics Platform"/>
            <consortium name="The Broad Institute Genome Sequencing Center for Infectious Disease"/>
            <person name="Wu L."/>
            <person name="Ma J."/>
        </authorList>
    </citation>
    <scope>NUCLEOTIDE SEQUENCE [LARGE SCALE GENOMIC DNA]</scope>
    <source>
        <strain evidence="3">KACC 12597</strain>
    </source>
</reference>
<feature type="domain" description="Pterin-binding" evidence="1">
    <location>
        <begin position="103"/>
        <end position="326"/>
    </location>
</feature>
<dbReference type="InterPro" id="IPR045406">
    <property type="entry name" value="DUF6513"/>
</dbReference>
<dbReference type="PROSITE" id="PS50972">
    <property type="entry name" value="PTERIN_BINDING"/>
    <property type="match status" value="1"/>
</dbReference>
<dbReference type="Proteomes" id="UP001597337">
    <property type="component" value="Unassembled WGS sequence"/>
</dbReference>
<name>A0ABW4Y6Y2_9GAMM</name>